<keyword evidence="3" id="KW-1185">Reference proteome</keyword>
<dbReference type="RefSeq" id="WP_187483547.1">
    <property type="nucleotide sequence ID" value="NZ_CP060695.1"/>
</dbReference>
<protein>
    <submittedName>
        <fullName evidence="2">Uncharacterized protein</fullName>
    </submittedName>
</protein>
<organism evidence="2 3">
    <name type="scientific">Polaribacter pectinis</name>
    <dbReference type="NCBI Taxonomy" id="2738844"/>
    <lineage>
        <taxon>Bacteria</taxon>
        <taxon>Pseudomonadati</taxon>
        <taxon>Bacteroidota</taxon>
        <taxon>Flavobacteriia</taxon>
        <taxon>Flavobacteriales</taxon>
        <taxon>Flavobacteriaceae</taxon>
    </lineage>
</organism>
<name>A0A7G9LDH2_9FLAO</name>
<evidence type="ECO:0000313" key="2">
    <source>
        <dbReference type="EMBL" id="QNM86671.1"/>
    </source>
</evidence>
<dbReference type="AlphaFoldDB" id="A0A7G9LDH2"/>
<dbReference type="EMBL" id="CP060695">
    <property type="protein sequence ID" value="QNM86671.1"/>
    <property type="molecule type" value="Genomic_DNA"/>
</dbReference>
<evidence type="ECO:0000256" key="1">
    <source>
        <dbReference type="SAM" id="Phobius"/>
    </source>
</evidence>
<dbReference type="KEGG" id="ppec:H9W90_06005"/>
<evidence type="ECO:0000313" key="3">
    <source>
        <dbReference type="Proteomes" id="UP000515808"/>
    </source>
</evidence>
<feature type="transmembrane region" description="Helical" evidence="1">
    <location>
        <begin position="88"/>
        <end position="108"/>
    </location>
</feature>
<reference evidence="2 3" key="1">
    <citation type="submission" date="2020-08" db="EMBL/GenBank/DDBJ databases">
        <title>Polaribacter sp. L12M9 isolated from gut of the Korean scallop.</title>
        <authorList>
            <person name="Jeong Y.S."/>
        </authorList>
    </citation>
    <scope>NUCLEOTIDE SEQUENCE [LARGE SCALE GENOMIC DNA]</scope>
    <source>
        <strain evidence="2 3">L12M9</strain>
    </source>
</reference>
<sequence length="181" mass="20421">METNSTNSENYLKSVLKNKTGFTTPENYFSDAENRFSSFLSEEKLPDNGAFITPDSYFDNLEDLILSKTTSTEKEVKVISLKQKVLKFIPIAAAACIALFIGLNSFIFSNSENISFDDLADIEIENWIENNTSLISNDDLAFAYTNIDFDESDMVPNSITKDEIENYLSNEDNISLILEND</sequence>
<keyword evidence="1" id="KW-0472">Membrane</keyword>
<accession>A0A7G9LDH2</accession>
<keyword evidence="1" id="KW-0812">Transmembrane</keyword>
<dbReference type="Proteomes" id="UP000515808">
    <property type="component" value="Chromosome"/>
</dbReference>
<proteinExistence type="predicted"/>
<keyword evidence="1" id="KW-1133">Transmembrane helix</keyword>
<gene>
    <name evidence="2" type="ORF">H9W90_06005</name>
</gene>